<sequence>MLMASVTELILFSEFMQCDTKILFSSMSLQKIVKERSSSTSRQAAMSSPFISEFIILTSATFVVLSNKNP</sequence>
<organism evidence="1">
    <name type="scientific">Lepeophtheirus salmonis</name>
    <name type="common">Salmon louse</name>
    <name type="synonym">Caligus salmonis</name>
    <dbReference type="NCBI Taxonomy" id="72036"/>
    <lineage>
        <taxon>Eukaryota</taxon>
        <taxon>Metazoa</taxon>
        <taxon>Ecdysozoa</taxon>
        <taxon>Arthropoda</taxon>
        <taxon>Crustacea</taxon>
        <taxon>Multicrustacea</taxon>
        <taxon>Hexanauplia</taxon>
        <taxon>Copepoda</taxon>
        <taxon>Siphonostomatoida</taxon>
        <taxon>Caligidae</taxon>
        <taxon>Lepeophtheirus</taxon>
    </lineage>
</organism>
<reference evidence="1" key="1">
    <citation type="submission" date="2014-05" db="EMBL/GenBank/DDBJ databases">
        <authorList>
            <person name="Chronopoulou M."/>
        </authorList>
    </citation>
    <scope>NUCLEOTIDE SEQUENCE</scope>
    <source>
        <tissue evidence="1">Whole organism</tissue>
    </source>
</reference>
<proteinExistence type="predicted"/>
<evidence type="ECO:0000313" key="1">
    <source>
        <dbReference type="EMBL" id="CDW24607.1"/>
    </source>
</evidence>
<name>A0A0K2TG98_LEPSM</name>
<protein>
    <submittedName>
        <fullName evidence="1">Uncharacterized protein</fullName>
    </submittedName>
</protein>
<dbReference type="EMBL" id="HACA01007246">
    <property type="protein sequence ID" value="CDW24607.1"/>
    <property type="molecule type" value="Transcribed_RNA"/>
</dbReference>
<dbReference type="AlphaFoldDB" id="A0A0K2TG98"/>
<accession>A0A0K2TG98</accession>